<feature type="region of interest" description="Disordered" evidence="1">
    <location>
        <begin position="618"/>
        <end position="646"/>
    </location>
</feature>
<keyword evidence="3" id="KW-1185">Reference proteome</keyword>
<feature type="region of interest" description="Disordered" evidence="1">
    <location>
        <begin position="1202"/>
        <end position="1260"/>
    </location>
</feature>
<protein>
    <submittedName>
        <fullName evidence="2">Uncharacterized protein</fullName>
    </submittedName>
</protein>
<feature type="compositionally biased region" description="Basic and acidic residues" evidence="1">
    <location>
        <begin position="196"/>
        <end position="205"/>
    </location>
</feature>
<name>A0A182XG72_ANOQN</name>
<feature type="region of interest" description="Disordered" evidence="1">
    <location>
        <begin position="480"/>
        <end position="530"/>
    </location>
</feature>
<feature type="region of interest" description="Disordered" evidence="1">
    <location>
        <begin position="108"/>
        <end position="213"/>
    </location>
</feature>
<feature type="region of interest" description="Disordered" evidence="1">
    <location>
        <begin position="1113"/>
        <end position="1133"/>
    </location>
</feature>
<evidence type="ECO:0000313" key="2">
    <source>
        <dbReference type="EnsemblMetazoa" id="AQUA008832-PA"/>
    </source>
</evidence>
<feature type="compositionally biased region" description="Basic and acidic residues" evidence="1">
    <location>
        <begin position="1005"/>
        <end position="1021"/>
    </location>
</feature>
<sequence>MPPTVATNSSIVNRDYSTHVNNISTCAIRRSSAADAGTLAATITTRRSQKNLTQKNAANDDRKTTNDLRHKLIDCKVVLQNIFAQNVSSKEISQNEKDSSSVIHIDISANNEDDNTTDPVQEQQKIAAERISNVTRRTKPRRTKTNENPNNSVEKQRHTISVVPDDHSSIIHLDESSVSTKRSRNKRSTQSIAEIPDLKETRKQIQTDSNDDDAIVQALQDTAVPEKRRTARSVSFQTIADSGKSNVTSRLPSKRKPGSIIPSHESGVSPPKRAPDTQPSILEHSAEAVSSVTNEKEALTENVKDNFCTGMGGLLDKIDKHVFKSLIISIKRIAPVLSEAELKRLKYPEPDSTQETTVSQHSSSSRADRTELQCNSVTEKRRTLEWQKSSVDKPQIVVTSPIIEVPESPTPAPESKLLNVSNLAPPNTAKPQADTFKKPHSAKIPPAAKPQSNTIKNPHPAKLPPLPLLIEEENEDVYEFLSSSQQSNSSTSSKPARKAKQKKEKKRAGQTAKKNLKTATTKPKAKTQKSGNVFGFDKKALTKVIKNIGGGPVKQPAKTDYKINMEIPKTPPVVAPPPPGPPTVHTLSDNLELHFDDHPPLEASRILNPAVQRLKPVRSQGPLTSTPAQKSGPTNSPSVTSISCNPASPWRLQEDMIVPRTSYMHRTKEMLPSYESIASENNNVPVGLAKHFITERRKSPRAETTVQTVAEFPTDANLPEPSAISDKDIREIEQMYKELKATSEMSAKLITAMRRCKTKGATPQQDQNMRQACTKLKKWYERSMQAFNHSMRIIGSIQRMNNGVTEQRPTACPSPVLTQEQQRTVENFNLSTGQFRSMIEDLQLAMNDSDIENRPPPASLPSSTSSGGATKVAAALAEAKGSIGVLQSKCPKDVIVLPERGTTANRNPLMPLNVLPIPQRDSPLMSPLAKKLPAAAEGEAASPNLIRRELQYDKENDGSVAFTETQTNQRHSNDVPQTKSLAPSVGSVVEIFDETTDNASVNPDNDAHSNENDERVPHAENGTRDYFGFNDEDDEVVENSVTQVTLPMPLNISNETLHHRLHNVKQLLPKRPIFRRQPKQLQTRSSGPTRFPTKNLRVFSSPTKRPHTLREFVASTPRPGGGVTSTEQAAGPSAATKPFVIDAPDVSVIEPNCENVERNVDPDVVLFDTPDRPAWLNNSAHQKTYARVPKLRKKKKNIYLANLGLDDDDDEEEEEDPAGSDEGQELSSDSETDEAKRKKNKKQRKAKRKPVPVEQTKDFKEFVNNFNSMCEEVERYELIVE</sequence>
<feature type="compositionally biased region" description="Polar residues" evidence="1">
    <location>
        <begin position="232"/>
        <end position="251"/>
    </location>
</feature>
<dbReference type="Proteomes" id="UP000076407">
    <property type="component" value="Unassembled WGS sequence"/>
</dbReference>
<feature type="compositionally biased region" description="Low complexity" evidence="1">
    <location>
        <begin position="482"/>
        <end position="494"/>
    </location>
</feature>
<organism evidence="2 3">
    <name type="scientific">Anopheles quadriannulatus</name>
    <name type="common">Mosquito</name>
    <dbReference type="NCBI Taxonomy" id="34691"/>
    <lineage>
        <taxon>Eukaryota</taxon>
        <taxon>Metazoa</taxon>
        <taxon>Ecdysozoa</taxon>
        <taxon>Arthropoda</taxon>
        <taxon>Hexapoda</taxon>
        <taxon>Insecta</taxon>
        <taxon>Pterygota</taxon>
        <taxon>Neoptera</taxon>
        <taxon>Endopterygota</taxon>
        <taxon>Diptera</taxon>
        <taxon>Nematocera</taxon>
        <taxon>Culicoidea</taxon>
        <taxon>Culicidae</taxon>
        <taxon>Anophelinae</taxon>
        <taxon>Anopheles</taxon>
    </lineage>
</organism>
<feature type="region of interest" description="Disordered" evidence="1">
    <location>
        <begin position="402"/>
        <end position="465"/>
    </location>
</feature>
<feature type="region of interest" description="Disordered" evidence="1">
    <location>
        <begin position="995"/>
        <end position="1021"/>
    </location>
</feature>
<proteinExistence type="predicted"/>
<reference evidence="2" key="1">
    <citation type="submission" date="2020-05" db="UniProtKB">
        <authorList>
            <consortium name="EnsemblMetazoa"/>
        </authorList>
    </citation>
    <scope>IDENTIFICATION</scope>
    <source>
        <strain evidence="2">SANGQUA</strain>
    </source>
</reference>
<feature type="region of interest" description="Disordered" evidence="1">
    <location>
        <begin position="348"/>
        <end position="373"/>
    </location>
</feature>
<feature type="compositionally biased region" description="Basic residues" evidence="1">
    <location>
        <begin position="495"/>
        <end position="508"/>
    </location>
</feature>
<accession>A0A182XG72</accession>
<feature type="compositionally biased region" description="Basic residues" evidence="1">
    <location>
        <begin position="1237"/>
        <end position="1250"/>
    </location>
</feature>
<evidence type="ECO:0000256" key="1">
    <source>
        <dbReference type="SAM" id="MobiDB-lite"/>
    </source>
</evidence>
<feature type="compositionally biased region" description="Basic and acidic residues" evidence="1">
    <location>
        <begin position="164"/>
        <end position="175"/>
    </location>
</feature>
<feature type="compositionally biased region" description="Polar residues" evidence="1">
    <location>
        <begin position="1079"/>
        <end position="1088"/>
    </location>
</feature>
<dbReference type="VEuPathDB" id="VectorBase:AQUA008832"/>
<feature type="region of interest" description="Disordered" evidence="1">
    <location>
        <begin position="225"/>
        <end position="278"/>
    </location>
</feature>
<feature type="compositionally biased region" description="Low complexity" evidence="1">
    <location>
        <begin position="511"/>
        <end position="522"/>
    </location>
</feature>
<feature type="compositionally biased region" description="Acidic residues" evidence="1">
    <location>
        <begin position="1205"/>
        <end position="1232"/>
    </location>
</feature>
<feature type="compositionally biased region" description="Polar residues" evidence="1">
    <location>
        <begin position="621"/>
        <end position="646"/>
    </location>
</feature>
<feature type="region of interest" description="Disordered" evidence="1">
    <location>
        <begin position="1078"/>
        <end position="1101"/>
    </location>
</feature>
<evidence type="ECO:0000313" key="3">
    <source>
        <dbReference type="Proteomes" id="UP000076407"/>
    </source>
</evidence>
<feature type="compositionally biased region" description="Polar residues" evidence="1">
    <location>
        <begin position="351"/>
        <end position="365"/>
    </location>
</feature>
<dbReference type="EnsemblMetazoa" id="AQUA008832-RA">
    <property type="protein sequence ID" value="AQUA008832-PA"/>
    <property type="gene ID" value="AQUA008832"/>
</dbReference>